<evidence type="ECO:0000313" key="9">
    <source>
        <dbReference type="EMBL" id="KAJ3200347.1"/>
    </source>
</evidence>
<dbReference type="PROSITE" id="PS00705">
    <property type="entry name" value="PROK_CO2_ANHYDRASE_2"/>
    <property type="match status" value="1"/>
</dbReference>
<organism evidence="9 10">
    <name type="scientific">Clydaea vesicula</name>
    <dbReference type="NCBI Taxonomy" id="447962"/>
    <lineage>
        <taxon>Eukaryota</taxon>
        <taxon>Fungi</taxon>
        <taxon>Fungi incertae sedis</taxon>
        <taxon>Chytridiomycota</taxon>
        <taxon>Chytridiomycota incertae sedis</taxon>
        <taxon>Chytridiomycetes</taxon>
        <taxon>Lobulomycetales</taxon>
        <taxon>Lobulomycetaceae</taxon>
        <taxon>Clydaea</taxon>
    </lineage>
</organism>
<dbReference type="Proteomes" id="UP001211065">
    <property type="component" value="Unassembled WGS sequence"/>
</dbReference>
<comment type="caution">
    <text evidence="9">The sequence shown here is derived from an EMBL/GenBank/DDBJ whole genome shotgun (WGS) entry which is preliminary data.</text>
</comment>
<evidence type="ECO:0000256" key="2">
    <source>
        <dbReference type="ARBA" id="ARBA00012925"/>
    </source>
</evidence>
<keyword evidence="5 8" id="KW-0456">Lyase</keyword>
<comment type="similarity">
    <text evidence="1 8">Belongs to the beta-class carbonic anhydrase family.</text>
</comment>
<dbReference type="EC" id="4.2.1.1" evidence="2 8"/>
<dbReference type="InterPro" id="IPR001765">
    <property type="entry name" value="Carbonic_anhydrase"/>
</dbReference>
<evidence type="ECO:0000256" key="1">
    <source>
        <dbReference type="ARBA" id="ARBA00006217"/>
    </source>
</evidence>
<accession>A0AAD5TUR8</accession>
<dbReference type="InterPro" id="IPR015892">
    <property type="entry name" value="Carbonic_anhydrase_CS"/>
</dbReference>
<proteinExistence type="inferred from homology"/>
<keyword evidence="10" id="KW-1185">Reference proteome</keyword>
<keyword evidence="3 7" id="KW-0479">Metal-binding</keyword>
<dbReference type="SUPFAM" id="SSF53056">
    <property type="entry name" value="beta-carbonic anhydrase, cab"/>
    <property type="match status" value="1"/>
</dbReference>
<dbReference type="PANTHER" id="PTHR11002:SF76">
    <property type="entry name" value="CARBONIC ANHYDRASE"/>
    <property type="match status" value="1"/>
</dbReference>
<gene>
    <name evidence="9" type="ORF">HK099_002720</name>
</gene>
<feature type="binding site" evidence="7">
    <location>
        <position position="155"/>
    </location>
    <ligand>
        <name>Zn(2+)</name>
        <dbReference type="ChEBI" id="CHEBI:29105"/>
    </ligand>
</feature>
<feature type="binding site" evidence="7">
    <location>
        <position position="152"/>
    </location>
    <ligand>
        <name>Zn(2+)</name>
        <dbReference type="ChEBI" id="CHEBI:29105"/>
    </ligand>
</feature>
<name>A0AAD5TUR8_9FUNG</name>
<dbReference type="EMBL" id="JADGJW010001923">
    <property type="protein sequence ID" value="KAJ3200347.1"/>
    <property type="molecule type" value="Genomic_DNA"/>
</dbReference>
<comment type="function">
    <text evidence="8">Reversible hydration of carbon dioxide.</text>
</comment>
<evidence type="ECO:0000256" key="6">
    <source>
        <dbReference type="ARBA" id="ARBA00048348"/>
    </source>
</evidence>
<dbReference type="GO" id="GO:0015976">
    <property type="term" value="P:carbon utilization"/>
    <property type="evidence" value="ECO:0007669"/>
    <property type="project" value="InterPro"/>
</dbReference>
<dbReference type="CDD" id="cd00883">
    <property type="entry name" value="beta_CA_cladeA"/>
    <property type="match status" value="1"/>
</dbReference>
<dbReference type="Pfam" id="PF00484">
    <property type="entry name" value="Pro_CA"/>
    <property type="match status" value="1"/>
</dbReference>
<comment type="cofactor">
    <cofactor evidence="7">
        <name>Zn(2+)</name>
        <dbReference type="ChEBI" id="CHEBI:29105"/>
    </cofactor>
    <text evidence="7">Binds 1 zinc ion per subunit.</text>
</comment>
<evidence type="ECO:0000256" key="4">
    <source>
        <dbReference type="ARBA" id="ARBA00022833"/>
    </source>
</evidence>
<keyword evidence="4 7" id="KW-0862">Zinc</keyword>
<evidence type="ECO:0000256" key="7">
    <source>
        <dbReference type="PIRSR" id="PIRSR601765-1"/>
    </source>
</evidence>
<feature type="non-terminal residue" evidence="9">
    <location>
        <position position="231"/>
    </location>
</feature>
<evidence type="ECO:0000256" key="3">
    <source>
        <dbReference type="ARBA" id="ARBA00022723"/>
    </source>
</evidence>
<dbReference type="AlphaFoldDB" id="A0AAD5TUR8"/>
<evidence type="ECO:0000256" key="8">
    <source>
        <dbReference type="RuleBase" id="RU003956"/>
    </source>
</evidence>
<dbReference type="SMART" id="SM00947">
    <property type="entry name" value="Pro_CA"/>
    <property type="match status" value="1"/>
</dbReference>
<dbReference type="PANTHER" id="PTHR11002">
    <property type="entry name" value="CARBONIC ANHYDRASE"/>
    <property type="match status" value="1"/>
</dbReference>
<comment type="catalytic activity">
    <reaction evidence="6 8">
        <text>hydrogencarbonate + H(+) = CO2 + H2O</text>
        <dbReference type="Rhea" id="RHEA:10748"/>
        <dbReference type="ChEBI" id="CHEBI:15377"/>
        <dbReference type="ChEBI" id="CHEBI:15378"/>
        <dbReference type="ChEBI" id="CHEBI:16526"/>
        <dbReference type="ChEBI" id="CHEBI:17544"/>
        <dbReference type="EC" id="4.2.1.1"/>
    </reaction>
</comment>
<dbReference type="Gene3D" id="3.40.1050.10">
    <property type="entry name" value="Carbonic anhydrase"/>
    <property type="match status" value="1"/>
</dbReference>
<dbReference type="GO" id="GO:0004089">
    <property type="term" value="F:carbonate dehydratase activity"/>
    <property type="evidence" value="ECO:0007669"/>
    <property type="project" value="UniProtKB-UniRule"/>
</dbReference>
<dbReference type="InterPro" id="IPR036874">
    <property type="entry name" value="Carbonic_anhydrase_sf"/>
</dbReference>
<sequence>MNFQSSIRCSKLLFNYSKNNFKLAPNCRSFSTTPKDGETESGVAKSKKNSSVYSKKSIRAAVAFDILRRNSHPDSSDDLETLPNFADITKKYNKGISRFRVPANQIISLPPGEVFVHRNIANIVSTSDINCLSVLQYAVEVLKVEHIMIVGHYGCGGVRYSMTKESSLPIVDVWLRTLKDLYEDHKHDFEKLPNEEAKTDLLCELNVANSVLNVCRNSIIQKAWQQGQKIS</sequence>
<reference evidence="9" key="1">
    <citation type="submission" date="2020-05" db="EMBL/GenBank/DDBJ databases">
        <title>Phylogenomic resolution of chytrid fungi.</title>
        <authorList>
            <person name="Stajich J.E."/>
            <person name="Amses K."/>
            <person name="Simmons R."/>
            <person name="Seto K."/>
            <person name="Myers J."/>
            <person name="Bonds A."/>
            <person name="Quandt C.A."/>
            <person name="Barry K."/>
            <person name="Liu P."/>
            <person name="Grigoriev I."/>
            <person name="Longcore J.E."/>
            <person name="James T.Y."/>
        </authorList>
    </citation>
    <scope>NUCLEOTIDE SEQUENCE</scope>
    <source>
        <strain evidence="9">JEL0476</strain>
    </source>
</reference>
<evidence type="ECO:0000256" key="5">
    <source>
        <dbReference type="ARBA" id="ARBA00023239"/>
    </source>
</evidence>
<evidence type="ECO:0000313" key="10">
    <source>
        <dbReference type="Proteomes" id="UP001211065"/>
    </source>
</evidence>
<dbReference type="GO" id="GO:0008270">
    <property type="term" value="F:zinc ion binding"/>
    <property type="evidence" value="ECO:0007669"/>
    <property type="project" value="UniProtKB-UniRule"/>
</dbReference>
<protein>
    <recommendedName>
        <fullName evidence="2 8">Carbonic anhydrase</fullName>
        <ecNumber evidence="2 8">4.2.1.1</ecNumber>
    </recommendedName>
    <alternativeName>
        <fullName evidence="8">Carbonate dehydratase</fullName>
    </alternativeName>
</protein>